<evidence type="ECO:0000313" key="2">
    <source>
        <dbReference type="Proteomes" id="UP000483362"/>
    </source>
</evidence>
<accession>A0A6L5XBS4</accession>
<name>A0A6L5XBS4_9BACT</name>
<evidence type="ECO:0000313" key="1">
    <source>
        <dbReference type="EMBL" id="MSS17691.1"/>
    </source>
</evidence>
<gene>
    <name evidence="1" type="ORF">FYJ29_07980</name>
</gene>
<organism evidence="1 2">
    <name type="scientific">Sodaliphilus pleomorphus</name>
    <dbReference type="NCBI Taxonomy" id="2606626"/>
    <lineage>
        <taxon>Bacteria</taxon>
        <taxon>Pseudomonadati</taxon>
        <taxon>Bacteroidota</taxon>
        <taxon>Bacteroidia</taxon>
        <taxon>Bacteroidales</taxon>
        <taxon>Muribaculaceae</taxon>
        <taxon>Sodaliphilus</taxon>
    </lineage>
</organism>
<dbReference type="Pfam" id="PF17236">
    <property type="entry name" value="SU10_MCP"/>
    <property type="match status" value="1"/>
</dbReference>
<dbReference type="EMBL" id="VULT01000011">
    <property type="protein sequence ID" value="MSS17691.1"/>
    <property type="molecule type" value="Genomic_DNA"/>
</dbReference>
<keyword evidence="2" id="KW-1185">Reference proteome</keyword>
<dbReference type="AlphaFoldDB" id="A0A6L5XBS4"/>
<sequence length="468" mass="51574">MKNKILEKLRWIKQNSKLIIILLVTLFLLLISCKKSHGQSPMVAMALITGVAGGKHVVDGPLTTDLARAGSPELLLNEIDRQIVKIRPMATPIDQLSRCAGSKHAGSMVVDYYNVDTKATSATVTRTYTEPSTTEAAATTDAVKVKLSTSDDEIFDVSDTILVKGVFGYEPDGVTESKHDLVLYVVSKTDEGAITVMAVNGKKIGDAQGCVPSIEAGTALVRMGRAASELDVQSPQFEALPRKAQNYCQIFKMQVEQSTLQKLSSKEVDWSMTDQEEAAIYDMRLGMEKSFLFGVKRKLWDPAKKENIMLTGGVWFQAGKQFNYGENALNQDGIVDLMREAFTGNAGSKRKVLIGGSGLISRLNKMDYSKVVTAGDNVVKWGIDFSQLRSKFGTLYVMLSEIFDEVDMPDNGIVIDPDYLQKYSHIPFSSESLDLKKSGRRNVDALVLTEASCLVLRYPKAHMRVVMQ</sequence>
<dbReference type="InterPro" id="IPR035198">
    <property type="entry name" value="SU10_MCP"/>
</dbReference>
<comment type="caution">
    <text evidence="1">The sequence shown here is derived from an EMBL/GenBank/DDBJ whole genome shotgun (WGS) entry which is preliminary data.</text>
</comment>
<dbReference type="PROSITE" id="PS51257">
    <property type="entry name" value="PROKAR_LIPOPROTEIN"/>
    <property type="match status" value="1"/>
</dbReference>
<proteinExistence type="predicted"/>
<reference evidence="1 2" key="1">
    <citation type="submission" date="2019-08" db="EMBL/GenBank/DDBJ databases">
        <title>In-depth cultivation of the pig gut microbiome towards novel bacterial diversity and tailored functional studies.</title>
        <authorList>
            <person name="Wylensek D."/>
            <person name="Hitch T.C.A."/>
            <person name="Clavel T."/>
        </authorList>
    </citation>
    <scope>NUCLEOTIDE SEQUENCE [LARGE SCALE GENOMIC DNA]</scope>
    <source>
        <strain evidence="1 2">Oil-RF-744-WCA-WT-10</strain>
    </source>
</reference>
<dbReference type="Proteomes" id="UP000483362">
    <property type="component" value="Unassembled WGS sequence"/>
</dbReference>
<dbReference type="RefSeq" id="WP_154327770.1">
    <property type="nucleotide sequence ID" value="NZ_CP045696.1"/>
</dbReference>
<protein>
    <submittedName>
        <fullName evidence="1">Uncharacterized protein</fullName>
    </submittedName>
</protein>